<dbReference type="InterPro" id="IPR055354">
    <property type="entry name" value="DUF7507"/>
</dbReference>
<dbReference type="Pfam" id="PF24346">
    <property type="entry name" value="DUF7507"/>
    <property type="match status" value="3"/>
</dbReference>
<gene>
    <name evidence="3" type="ORF">B0A71_16475</name>
</gene>
<dbReference type="SMART" id="SM00710">
    <property type="entry name" value="PbH1"/>
    <property type="match status" value="9"/>
</dbReference>
<dbReference type="NCBIfam" id="TIGR01451">
    <property type="entry name" value="B_ant_repeat"/>
    <property type="match status" value="3"/>
</dbReference>
<name>A0ABX4D3D3_9FLAO</name>
<protein>
    <recommendedName>
        <fullName evidence="5">DUF11 domain-containing protein</fullName>
    </recommendedName>
</protein>
<organism evidence="3 4">
    <name type="scientific">Flavobacterium tructae</name>
    <dbReference type="NCBI Taxonomy" id="1114873"/>
    <lineage>
        <taxon>Bacteria</taxon>
        <taxon>Pseudomonadati</taxon>
        <taxon>Bacteroidota</taxon>
        <taxon>Flavobacteriia</taxon>
        <taxon>Flavobacteriales</taxon>
        <taxon>Flavobacteriaceae</taxon>
        <taxon>Flavobacterium</taxon>
    </lineage>
</organism>
<feature type="domain" description="DUF7507" evidence="2">
    <location>
        <begin position="1709"/>
        <end position="1798"/>
    </location>
</feature>
<evidence type="ECO:0000313" key="4">
    <source>
        <dbReference type="Proteomes" id="UP000198319"/>
    </source>
</evidence>
<proteinExistence type="predicted"/>
<sequence>MSSTNNSINTTNTWGVANRGKMYVYANAGEVLYLGSSAQGKTGSGVGRIILTAPNGTSYNSGTSTTVGLISSRAQELNGPSALVGAGGYNAYSRTVGASESGIWIVEFLSDSPNLAPSPMPGGNANIQANSNWTQATNTCYIVAWDVTVAASGVAKSGRVYANVLTGHLGDATNQWNSNLKVLTYDGFQYNIQTNGVRPVYFNFFVNNKGLRSGVSNSAAPVYTSSPLARVNNYSSSATDYSFHNPTDSDDLTNFTHKIFYNTPDPSMPAEANIYNGSASTTWLNKPIITQTISNVNLRGVEGSSSGMGTAPLGGFVTFDANTNANYTIEIDVNNNNSMADPVDRILRGTAVAGSNSVRWDGKDNQGNSIPYGAKVKVAVILFNGEVHFPYIDAEDNPQGIIITRVNGSNPNSNIYWNDSIITGDSGGVAPSPVDASSRTLNTSSASGAHRWSGGYGNLGLIDTWSYVYTTPPTPTEFSVIQNAADLAVTSISDVVSGNVGSNVTYTVVVKNIGGPNDVTGAKFKFSDLALGANLAVQSFTSSSTLGGAITAQTITGGVLDATVDLPKDATVTFTIVVKVLAAGGSNPIVKATIMRPADLTDPDATADTHIGTPPVDPDVECDGTPSGVGCNNAKTDALTVIDPLPFPSATNSCLGVFLSDVISSNPPTSIYKPATFTGDFIGRDNAINFAVGGNLTITNGAEYEGRSFVYGNFTMNKTSAFNLGVAGVGSFIVPDDNKNILTIGGNFDASAASGNLILGGESGNGQKSYGTIVYKGTKSPNVKITGDAAKVINEATLDLAPYNDAFNALQVSSTAWNQLPSDPNVTFANDGFGTYTFTCLTPAVSKSYVINIPNVLASRPNGTINFVGFPDTASLLINVPGTTTNFNIATFQFNGVTQAVGSGNKAPANEVAPFSLRILWNLPTATTVSLKGAQFWGSMVIPQRTGTVTNEMIGMNGRFIVGGNLIQNIGGSETHNYPFKGEISTTDAPVVTTPVNYCQDETATALTATGSNLKWYTAQTGGVGSATAPTPVTTAVGTTTYYVSQTVGNCESARTAIDVVVKERPVKPTAGTVTQPTCSVATGSFAISNYNAAYTYSVNPSTGVTVSGATVTAPAGTYTVTATLGTCSSVVSDNVVINAQPSTPVKPTAGTVTQPNCSVATGSFAISNYNAAYTYSVNPSTGVTVSGATVTAPAGTYTVTATLGTCSSVVSDNVVINAQPTTPVKPIAGTVTQPTCSVATGSFAISNYNAAYTYSVNPSTGVTISGATVTAPAGTYTVTATLGTCSSVVSDNVVINAQPSTPVKPTAGTVTQPTCSVATGSFAISNYNAAYTYSVNPSTGVTVSGATVTAPAGTYTVTATLGTCSSVVSDNVVINAQPSTPVKPTAGTVTQPTCSVATGSFAISNYNAAYTYSVNPSTGVTVSGATVTAPAGTYTVTATLGTCSSVVSDNVVINAQPTTPVKPTAGTVTQPTCSVATGSFTISNYNAAYTYSVNPSTGVTVSGATVTAPAGTYTVTATLGTCSSVVSDNVVINAQPTTPVKPTAGTVTQPTCSVAKGSFAISNYNAAYTYSVNPSTGVTVSGATVTAPAGTYTVTATLGTCSSVVSDNVVINAQPTTPVKPTAGTVTQPTCSVATGSFAISNYNAAYTYSVNPSTGVTVSGATVTAPAGTYTVTATLGTCSSVVSDNVVIASECAGISVSKKGVYVDANADGIVNAGDRIDYTFTVTNTGNVTLVPVTITDANAVVSGSLASLAPGATDSSSFTAVHTITLADMNNGQVDNVATVTGTPPTGSPVTAKSTDPSPICSTCPPKDPAACPSCTVVPLTSSPKVTVSKKGVYVDANADGIVNAGDRIDYTFTVTNTGNVTLAPVTISDANAVVSGSLASLAPGATDSSSFTAVHTITLADMNNGQVDNVATVTGTPPTGSPVTAKSTDPSPICSTCPPKDPAACPSCTVVPLTSSPKVTVSKKGVYVDANADGIVNAGDRIDYTFTVRNTGNVTLAPVTISDANAVVSGSLASLAPGATDSSSFTAVHTITLADMNNGQVDNV</sequence>
<feature type="domain" description="DUF11" evidence="1">
    <location>
        <begin position="486"/>
        <end position="609"/>
    </location>
</feature>
<feature type="domain" description="DUF7507" evidence="2">
    <location>
        <begin position="1830"/>
        <end position="1932"/>
    </location>
</feature>
<keyword evidence="4" id="KW-1185">Reference proteome</keyword>
<comment type="caution">
    <text evidence="3">The sequence shown here is derived from an EMBL/GenBank/DDBJ whole genome shotgun (WGS) entry which is preliminary data.</text>
</comment>
<accession>A0ABX4D3D3</accession>
<feature type="non-terminal residue" evidence="3">
    <location>
        <position position="2051"/>
    </location>
</feature>
<evidence type="ECO:0008006" key="5">
    <source>
        <dbReference type="Google" id="ProtNLM"/>
    </source>
</evidence>
<dbReference type="EMBL" id="MUHG01000025">
    <property type="protein sequence ID" value="OXB17223.1"/>
    <property type="molecule type" value="Genomic_DNA"/>
</dbReference>
<dbReference type="InterPro" id="IPR047589">
    <property type="entry name" value="DUF11_rpt"/>
</dbReference>
<feature type="domain" description="DUF7507" evidence="2">
    <location>
        <begin position="1964"/>
        <end position="2050"/>
    </location>
</feature>
<dbReference type="Proteomes" id="UP000198319">
    <property type="component" value="Unassembled WGS sequence"/>
</dbReference>
<evidence type="ECO:0000259" key="2">
    <source>
        <dbReference type="Pfam" id="PF24346"/>
    </source>
</evidence>
<dbReference type="InterPro" id="IPR001434">
    <property type="entry name" value="OmcB-like_DUF11"/>
</dbReference>
<dbReference type="InterPro" id="IPR026588">
    <property type="entry name" value="Choice_anch_A"/>
</dbReference>
<reference evidence="3 4" key="1">
    <citation type="submission" date="2016-11" db="EMBL/GenBank/DDBJ databases">
        <title>Whole genomes of Flavobacteriaceae.</title>
        <authorList>
            <person name="Stine C."/>
            <person name="Li C."/>
            <person name="Tadesse D."/>
        </authorList>
    </citation>
    <scope>NUCLEOTIDE SEQUENCE [LARGE SCALE GENOMIC DNA]</scope>
    <source>
        <strain evidence="3 4">ATCC BAA-2541</strain>
    </source>
</reference>
<evidence type="ECO:0000313" key="3">
    <source>
        <dbReference type="EMBL" id="OXB17223.1"/>
    </source>
</evidence>
<dbReference type="Pfam" id="PF01345">
    <property type="entry name" value="DUF11"/>
    <property type="match status" value="1"/>
</dbReference>
<dbReference type="InterPro" id="IPR006626">
    <property type="entry name" value="PbH1"/>
</dbReference>
<evidence type="ECO:0000259" key="1">
    <source>
        <dbReference type="Pfam" id="PF01345"/>
    </source>
</evidence>
<dbReference type="NCBIfam" id="TIGR04215">
    <property type="entry name" value="choice_anch_A"/>
    <property type="match status" value="1"/>
</dbReference>